<accession>A0A7J8FXJ8</accession>
<evidence type="ECO:0000256" key="8">
    <source>
        <dbReference type="ARBA" id="ARBA00022692"/>
    </source>
</evidence>
<proteinExistence type="inferred from homology"/>
<evidence type="ECO:0000256" key="7">
    <source>
        <dbReference type="ARBA" id="ARBA00022679"/>
    </source>
</evidence>
<evidence type="ECO:0000256" key="16">
    <source>
        <dbReference type="ARBA" id="ARBA00023180"/>
    </source>
</evidence>
<dbReference type="Gene3D" id="1.10.8.460">
    <property type="entry name" value="ppGaNTase-T1 linker domain-like"/>
    <property type="match status" value="1"/>
</dbReference>
<dbReference type="AlphaFoldDB" id="A0A7J8FXJ8"/>
<evidence type="ECO:0000256" key="2">
    <source>
        <dbReference type="ARBA" id="ARBA00004323"/>
    </source>
</evidence>
<dbReference type="FunFam" id="2.80.10.50:FF:000017">
    <property type="entry name" value="Polypeptide N-acetylgalactosaminyltransferase"/>
    <property type="match status" value="1"/>
</dbReference>
<comment type="pathway">
    <text evidence="3">Protein modification; protein glycosylation.</text>
</comment>
<evidence type="ECO:0000256" key="13">
    <source>
        <dbReference type="ARBA" id="ARBA00023034"/>
    </source>
</evidence>
<comment type="similarity">
    <text evidence="4">Belongs to the glycosyltransferase 2 family. GalNAc-T subfamily.</text>
</comment>
<dbReference type="GO" id="GO:0030246">
    <property type="term" value="F:carbohydrate binding"/>
    <property type="evidence" value="ECO:0007669"/>
    <property type="project" value="UniProtKB-KW"/>
</dbReference>
<keyword evidence="9" id="KW-0479">Metal-binding</keyword>
<gene>
    <name evidence="18" type="ORF">HJG59_005476</name>
</gene>
<dbReference type="GO" id="GO:0006493">
    <property type="term" value="P:protein O-linked glycosylation"/>
    <property type="evidence" value="ECO:0007669"/>
    <property type="project" value="TreeGrafter"/>
</dbReference>
<comment type="cofactor">
    <cofactor evidence="1">
        <name>Mn(2+)</name>
        <dbReference type="ChEBI" id="CHEBI:29035"/>
    </cofactor>
</comment>
<evidence type="ECO:0000256" key="1">
    <source>
        <dbReference type="ARBA" id="ARBA00001936"/>
    </source>
</evidence>
<keyword evidence="15" id="KW-1015">Disulfide bond</keyword>
<evidence type="ECO:0000256" key="11">
    <source>
        <dbReference type="ARBA" id="ARBA00022968"/>
    </source>
</evidence>
<evidence type="ECO:0000256" key="4">
    <source>
        <dbReference type="ARBA" id="ARBA00005680"/>
    </source>
</evidence>
<protein>
    <recommendedName>
        <fullName evidence="5">polypeptide N-acetylgalactosaminyltransferase</fullName>
        <ecNumber evidence="5">2.4.1.41</ecNumber>
    </recommendedName>
</protein>
<dbReference type="EC" id="2.4.1.41" evidence="5"/>
<dbReference type="Proteomes" id="UP000550707">
    <property type="component" value="Unassembled WGS sequence"/>
</dbReference>
<keyword evidence="16" id="KW-0325">Glycoprotein</keyword>
<keyword evidence="13" id="KW-0333">Golgi apparatus</keyword>
<keyword evidence="6" id="KW-0328">Glycosyltransferase</keyword>
<evidence type="ECO:0000256" key="6">
    <source>
        <dbReference type="ARBA" id="ARBA00022676"/>
    </source>
</evidence>
<keyword evidence="7 18" id="KW-0808">Transferase</keyword>
<dbReference type="PANTHER" id="PTHR11675:SF50">
    <property type="entry name" value="POLYPEPTIDE N-ACETYLGALACTOSAMINYLTRANSFERASE 8-RELATED"/>
    <property type="match status" value="1"/>
</dbReference>
<dbReference type="InterPro" id="IPR035992">
    <property type="entry name" value="Ricin_B-like_lectins"/>
</dbReference>
<evidence type="ECO:0000313" key="18">
    <source>
        <dbReference type="EMBL" id="KAF6452388.1"/>
    </source>
</evidence>
<keyword evidence="8" id="KW-0812">Transmembrane</keyword>
<dbReference type="EMBL" id="JACASF010000010">
    <property type="protein sequence ID" value="KAF6452388.1"/>
    <property type="molecule type" value="Genomic_DNA"/>
</dbReference>
<dbReference type="SUPFAM" id="SSF50370">
    <property type="entry name" value="Ricin B-like lectins"/>
    <property type="match status" value="1"/>
</dbReference>
<evidence type="ECO:0000313" key="19">
    <source>
        <dbReference type="Proteomes" id="UP000550707"/>
    </source>
</evidence>
<dbReference type="GO" id="GO:0000139">
    <property type="term" value="C:Golgi membrane"/>
    <property type="evidence" value="ECO:0007669"/>
    <property type="project" value="UniProtKB-SubCell"/>
</dbReference>
<name>A0A7J8FXJ8_MOLMO</name>
<keyword evidence="14" id="KW-0472">Membrane</keyword>
<keyword evidence="10" id="KW-0430">Lectin</keyword>
<organism evidence="18 19">
    <name type="scientific">Molossus molossus</name>
    <name type="common">Pallas' mastiff bat</name>
    <name type="synonym">Vespertilio molossus</name>
    <dbReference type="NCBI Taxonomy" id="27622"/>
    <lineage>
        <taxon>Eukaryota</taxon>
        <taxon>Metazoa</taxon>
        <taxon>Chordata</taxon>
        <taxon>Craniata</taxon>
        <taxon>Vertebrata</taxon>
        <taxon>Euteleostomi</taxon>
        <taxon>Mammalia</taxon>
        <taxon>Eutheria</taxon>
        <taxon>Laurasiatheria</taxon>
        <taxon>Chiroptera</taxon>
        <taxon>Yangochiroptera</taxon>
        <taxon>Molossidae</taxon>
        <taxon>Molossus</taxon>
    </lineage>
</organism>
<evidence type="ECO:0000256" key="9">
    <source>
        <dbReference type="ARBA" id="ARBA00022723"/>
    </source>
</evidence>
<evidence type="ECO:0000256" key="3">
    <source>
        <dbReference type="ARBA" id="ARBA00004922"/>
    </source>
</evidence>
<evidence type="ECO:0000256" key="12">
    <source>
        <dbReference type="ARBA" id="ARBA00022989"/>
    </source>
</evidence>
<keyword evidence="17" id="KW-0464">Manganese</keyword>
<dbReference type="GO" id="GO:0004653">
    <property type="term" value="F:polypeptide N-acetylgalactosaminyltransferase activity"/>
    <property type="evidence" value="ECO:0007669"/>
    <property type="project" value="UniProtKB-EC"/>
</dbReference>
<reference evidence="18 19" key="1">
    <citation type="journal article" date="2020" name="Nature">
        <title>Six reference-quality genomes reveal evolution of bat adaptations.</title>
        <authorList>
            <person name="Jebb D."/>
            <person name="Huang Z."/>
            <person name="Pippel M."/>
            <person name="Hughes G.M."/>
            <person name="Lavrichenko K."/>
            <person name="Devanna P."/>
            <person name="Winkler S."/>
            <person name="Jermiin L.S."/>
            <person name="Skirmuntt E.C."/>
            <person name="Katzourakis A."/>
            <person name="Burkitt-Gray L."/>
            <person name="Ray D.A."/>
            <person name="Sullivan K.A.M."/>
            <person name="Roscito J.G."/>
            <person name="Kirilenko B.M."/>
            <person name="Davalos L.M."/>
            <person name="Corthals A.P."/>
            <person name="Power M.L."/>
            <person name="Jones G."/>
            <person name="Ransome R.D."/>
            <person name="Dechmann D.K.N."/>
            <person name="Locatelli A.G."/>
            <person name="Puechmaille S.J."/>
            <person name="Fedrigo O."/>
            <person name="Jarvis E.D."/>
            <person name="Hiller M."/>
            <person name="Vernes S.C."/>
            <person name="Myers E.W."/>
            <person name="Teeling E.C."/>
        </authorList>
    </citation>
    <scope>NUCLEOTIDE SEQUENCE [LARGE SCALE GENOMIC DNA]</scope>
    <source>
        <strain evidence="18">MMolMol1</strain>
        <tissue evidence="18">Muscle</tissue>
    </source>
</reference>
<keyword evidence="11" id="KW-0735">Signal-anchor</keyword>
<keyword evidence="19" id="KW-1185">Reference proteome</keyword>
<comment type="subcellular location">
    <subcellularLocation>
        <location evidence="2">Golgi apparatus membrane</location>
        <topology evidence="2">Single-pass type II membrane protein</topology>
    </subcellularLocation>
</comment>
<comment type="caution">
    <text evidence="18">The sequence shown here is derived from an EMBL/GenBank/DDBJ whole genome shotgun (WGS) entry which is preliminary data.</text>
</comment>
<sequence length="157" mass="17918">MLQTHSMFYLQNSGVDYGNISSRIALREKLKCKSFDWYLKNVYPALKPVRNIVAYGAMKNLLEESICLDQGPIPGNTPIMYGCHGYTPQNVYYRLSGELYIGPLIAEANVDDRCLTDPGRGEKPTLEPCSKAAKDGLHMYWDFKPFKSPGNQRYYIY</sequence>
<evidence type="ECO:0000256" key="14">
    <source>
        <dbReference type="ARBA" id="ARBA00023136"/>
    </source>
</evidence>
<evidence type="ECO:0000256" key="5">
    <source>
        <dbReference type="ARBA" id="ARBA00012644"/>
    </source>
</evidence>
<evidence type="ECO:0000256" key="17">
    <source>
        <dbReference type="ARBA" id="ARBA00023211"/>
    </source>
</evidence>
<dbReference type="GO" id="GO:0046872">
    <property type="term" value="F:metal ion binding"/>
    <property type="evidence" value="ECO:0007669"/>
    <property type="project" value="UniProtKB-KW"/>
</dbReference>
<evidence type="ECO:0000256" key="15">
    <source>
        <dbReference type="ARBA" id="ARBA00023157"/>
    </source>
</evidence>
<keyword evidence="12" id="KW-1133">Transmembrane helix</keyword>
<evidence type="ECO:0000256" key="10">
    <source>
        <dbReference type="ARBA" id="ARBA00022734"/>
    </source>
</evidence>
<dbReference type="PANTHER" id="PTHR11675">
    <property type="entry name" value="N-ACETYLGALACTOSAMINYLTRANSFERASE"/>
    <property type="match status" value="1"/>
</dbReference>